<organism evidence="2 3">
    <name type="scientific">Aedes albopictus</name>
    <name type="common">Asian tiger mosquito</name>
    <name type="synonym">Stegomyia albopicta</name>
    <dbReference type="NCBI Taxonomy" id="7160"/>
    <lineage>
        <taxon>Eukaryota</taxon>
        <taxon>Metazoa</taxon>
        <taxon>Ecdysozoa</taxon>
        <taxon>Arthropoda</taxon>
        <taxon>Hexapoda</taxon>
        <taxon>Insecta</taxon>
        <taxon>Pterygota</taxon>
        <taxon>Neoptera</taxon>
        <taxon>Endopterygota</taxon>
        <taxon>Diptera</taxon>
        <taxon>Nematocera</taxon>
        <taxon>Culicoidea</taxon>
        <taxon>Culicidae</taxon>
        <taxon>Culicinae</taxon>
        <taxon>Aedini</taxon>
        <taxon>Aedes</taxon>
        <taxon>Stegomyia</taxon>
    </lineage>
</organism>
<dbReference type="Proteomes" id="UP000069940">
    <property type="component" value="Unassembled WGS sequence"/>
</dbReference>
<dbReference type="RefSeq" id="XP_029710626.1">
    <property type="nucleotide sequence ID" value="XM_029854766.2"/>
</dbReference>
<protein>
    <recommendedName>
        <fullName evidence="4">Secreted protein</fullName>
    </recommendedName>
</protein>
<feature type="region of interest" description="Disordered" evidence="1">
    <location>
        <begin position="79"/>
        <end position="140"/>
    </location>
</feature>
<evidence type="ECO:0000313" key="3">
    <source>
        <dbReference type="Proteomes" id="UP000069940"/>
    </source>
</evidence>
<evidence type="ECO:0000313" key="2">
    <source>
        <dbReference type="EnsemblMetazoa" id="AALFPA23_003694.P4255"/>
    </source>
</evidence>
<dbReference type="GeneID" id="115256378"/>
<dbReference type="EnsemblMetazoa" id="AALFPA23_003694.R4255">
    <property type="protein sequence ID" value="AALFPA23_003694.P4255"/>
    <property type="gene ID" value="AALFPA23_003694"/>
</dbReference>
<evidence type="ECO:0000256" key="1">
    <source>
        <dbReference type="SAM" id="MobiDB-lite"/>
    </source>
</evidence>
<keyword evidence="3" id="KW-1185">Reference proteome</keyword>
<feature type="compositionally biased region" description="Acidic residues" evidence="1">
    <location>
        <begin position="131"/>
        <end position="140"/>
    </location>
</feature>
<reference evidence="2" key="2">
    <citation type="submission" date="2025-05" db="UniProtKB">
        <authorList>
            <consortium name="EnsemblMetazoa"/>
        </authorList>
    </citation>
    <scope>IDENTIFICATION</scope>
    <source>
        <strain evidence="2">Foshan</strain>
    </source>
</reference>
<sequence length="140" mass="15525">MDAEFTNVSIETIICTGPTRRYIDNFSDDDDEEEDTDEVVIDNLKFDKVTFSGGLLPMMAPIYFEELQHTCPAIVSKGTKSSLPIEDSDATGQAAQSDDEEESKKKALEDDQGSTKTKNKTDETLKSDATISDDNDDRDQ</sequence>
<proteinExistence type="predicted"/>
<name>A0ABM1XXA6_AEDAL</name>
<evidence type="ECO:0008006" key="4">
    <source>
        <dbReference type="Google" id="ProtNLM"/>
    </source>
</evidence>
<reference evidence="3" key="1">
    <citation type="journal article" date="2015" name="Proc. Natl. Acad. Sci. U.S.A.">
        <title>Genome sequence of the Asian Tiger mosquito, Aedes albopictus, reveals insights into its biology, genetics, and evolution.</title>
        <authorList>
            <person name="Chen X.G."/>
            <person name="Jiang X."/>
            <person name="Gu J."/>
            <person name="Xu M."/>
            <person name="Wu Y."/>
            <person name="Deng Y."/>
            <person name="Zhang C."/>
            <person name="Bonizzoni M."/>
            <person name="Dermauw W."/>
            <person name="Vontas J."/>
            <person name="Armbruster P."/>
            <person name="Huang X."/>
            <person name="Yang Y."/>
            <person name="Zhang H."/>
            <person name="He W."/>
            <person name="Peng H."/>
            <person name="Liu Y."/>
            <person name="Wu K."/>
            <person name="Chen J."/>
            <person name="Lirakis M."/>
            <person name="Topalis P."/>
            <person name="Van Leeuwen T."/>
            <person name="Hall A.B."/>
            <person name="Jiang X."/>
            <person name="Thorpe C."/>
            <person name="Mueller R.L."/>
            <person name="Sun C."/>
            <person name="Waterhouse R.M."/>
            <person name="Yan G."/>
            <person name="Tu Z.J."/>
            <person name="Fang X."/>
            <person name="James A.A."/>
        </authorList>
    </citation>
    <scope>NUCLEOTIDE SEQUENCE [LARGE SCALE GENOMIC DNA]</scope>
    <source>
        <strain evidence="3">Foshan</strain>
    </source>
</reference>
<accession>A0ABM1XXA6</accession>